<name>A0A835IVD6_9MAGN</name>
<keyword evidence="6" id="KW-0143">Chaperone</keyword>
<dbReference type="NCBIfam" id="NF003555">
    <property type="entry name" value="PRK05218.1"/>
    <property type="match status" value="1"/>
</dbReference>
<feature type="binding site" evidence="7">
    <location>
        <position position="264"/>
    </location>
    <ligand>
        <name>ATP</name>
        <dbReference type="ChEBI" id="CHEBI:30616"/>
    </ligand>
</feature>
<evidence type="ECO:0000256" key="1">
    <source>
        <dbReference type="ARBA" id="ARBA00008239"/>
    </source>
</evidence>
<dbReference type="PRINTS" id="PR00775">
    <property type="entry name" value="HEATSHOCK90"/>
</dbReference>
<dbReference type="PANTHER" id="PTHR11528">
    <property type="entry name" value="HEAT SHOCK PROTEIN 90 FAMILY MEMBER"/>
    <property type="match status" value="1"/>
</dbReference>
<feature type="binding site" evidence="7">
    <location>
        <position position="171"/>
    </location>
    <ligand>
        <name>ATP</name>
        <dbReference type="ChEBI" id="CHEBI:30616"/>
    </ligand>
</feature>
<keyword evidence="9" id="KW-1185">Reference proteome</keyword>
<dbReference type="GO" id="GO:0140662">
    <property type="term" value="F:ATP-dependent protein folding chaperone"/>
    <property type="evidence" value="ECO:0007669"/>
    <property type="project" value="InterPro"/>
</dbReference>
<dbReference type="AlphaFoldDB" id="A0A835IVD6"/>
<evidence type="ECO:0000313" key="9">
    <source>
        <dbReference type="Proteomes" id="UP000631114"/>
    </source>
</evidence>
<dbReference type="SUPFAM" id="SSF54211">
    <property type="entry name" value="Ribosomal protein S5 domain 2-like"/>
    <property type="match status" value="1"/>
</dbReference>
<evidence type="ECO:0000256" key="4">
    <source>
        <dbReference type="ARBA" id="ARBA00022946"/>
    </source>
</evidence>
<dbReference type="GO" id="GO:0005524">
    <property type="term" value="F:ATP binding"/>
    <property type="evidence" value="ECO:0007669"/>
    <property type="project" value="UniProtKB-KW"/>
</dbReference>
<dbReference type="CDD" id="cd16927">
    <property type="entry name" value="HATPase_Hsp90-like"/>
    <property type="match status" value="1"/>
</dbReference>
<accession>A0A835IVD6</accession>
<dbReference type="FunFam" id="1.20.120.790:FF:000001">
    <property type="entry name" value="Heat shock protein 90 alpha"/>
    <property type="match status" value="1"/>
</dbReference>
<dbReference type="Pfam" id="PF00183">
    <property type="entry name" value="HSP90"/>
    <property type="match status" value="1"/>
</dbReference>
<feature type="binding site" evidence="7">
    <location>
        <begin position="186"/>
        <end position="187"/>
    </location>
    <ligand>
        <name>ATP</name>
        <dbReference type="ChEBI" id="CHEBI:30616"/>
    </ligand>
</feature>
<dbReference type="FunFam" id="3.30.565.10:FF:000024">
    <property type="entry name" value="heat shock protein 90-5, chloroplastic"/>
    <property type="match status" value="1"/>
</dbReference>
<dbReference type="Gene3D" id="3.30.565.10">
    <property type="entry name" value="Histidine kinase-like ATPase, C-terminal domain"/>
    <property type="match status" value="1"/>
</dbReference>
<protein>
    <submittedName>
        <fullName evidence="8">Uncharacterized protein</fullName>
    </submittedName>
</protein>
<dbReference type="PROSITE" id="PS00298">
    <property type="entry name" value="HSP90"/>
    <property type="match status" value="1"/>
</dbReference>
<dbReference type="Pfam" id="PF13589">
    <property type="entry name" value="HATPase_c_3"/>
    <property type="match status" value="1"/>
</dbReference>
<dbReference type="PIRSF" id="PIRSF002583">
    <property type="entry name" value="Hsp90"/>
    <property type="match status" value="1"/>
</dbReference>
<dbReference type="GO" id="GO:0051082">
    <property type="term" value="F:unfolded protein binding"/>
    <property type="evidence" value="ECO:0007669"/>
    <property type="project" value="InterPro"/>
</dbReference>
<evidence type="ECO:0000256" key="2">
    <source>
        <dbReference type="ARBA" id="ARBA00022741"/>
    </source>
</evidence>
<dbReference type="SUPFAM" id="SSF110942">
    <property type="entry name" value="HSP90 C-terminal domain"/>
    <property type="match status" value="1"/>
</dbReference>
<sequence length="807" mass="91192">MHKLARHSVSAIARNGRNVAAPISSSVPLLNSDRQEDSKLAQFSTRCYSALTTGRHSTTGSTTQLNLNGVFLGTRYESTAAASESSDPPAEKHEYQAEVSRLMDLIVHSLYSNKEVFLRELISNASDALDKLRFLSVTEPGLLNAGVDLDIRVQTDKDNGSITITDTGIGMTRQELVDCLGTIAQSGTAKFAKALKDKDAGGDNNLIGQFGVGFYSAFLVSDKVVVTTKSPKSDKQFVWEAVANASSYLLREETDPEKMLPRGTRLTLHLKRDCKDFAHPERIQKLLKNYSQFVSFPIYTWQEKGFTKEVEVDEDPAEAKNDSEDGNVEKKKKTKKVVERYWDWELTNETQPLWVSFYPDVLLSLRNPKEVTTEDYNEFYKQTFNEYLEPLASSHFTTEGEVEFRSILYVAAINPSAKEDILNQKTKNIRLYVKRVFISDDFDGELFPRYLSFVRGVVDSNDLPLNVSREILQESRIVRIMRMRLVRKAFDMILGISKSENKEDYERFFENFGKNLKLGCIEDRENHKRIAPLLRFFSSQSEGEMISLDEYVEYMKPEQKDIYYIAADSLTSAKNTPFLEKLREKELEVLFLVDPIDEIAIQNLKTYQEKNFVDISKEDLDLGGKNEEKEKEIKQEFGQTCDWIKKRLGEKVASVQISSRLSTSPCVLVSGKFGWSANMERLMKAQSLGDTSSMDFMRGRRVFEINPEHQIIKNLNAAYRNSPNDEEALRAIDLLFNTALISSGFTAENPAELGGKIYEMMGMALSGKWATPAVEVQEPVSHIGGSRSTEAVEVAEVVEPVEAGGQK</sequence>
<dbReference type="EMBL" id="JADFTS010000001">
    <property type="protein sequence ID" value="KAF9624261.1"/>
    <property type="molecule type" value="Genomic_DNA"/>
</dbReference>
<keyword evidence="2 7" id="KW-0547">Nucleotide-binding</keyword>
<evidence type="ECO:0000256" key="5">
    <source>
        <dbReference type="ARBA" id="ARBA00023016"/>
    </source>
</evidence>
<dbReference type="InterPro" id="IPR037196">
    <property type="entry name" value="HSP90_C"/>
</dbReference>
<dbReference type="Proteomes" id="UP000631114">
    <property type="component" value="Unassembled WGS sequence"/>
</dbReference>
<feature type="binding site" evidence="7">
    <location>
        <begin position="209"/>
        <end position="214"/>
    </location>
    <ligand>
        <name>ATP</name>
        <dbReference type="ChEBI" id="CHEBI:30616"/>
    </ligand>
</feature>
<dbReference type="InterPro" id="IPR020568">
    <property type="entry name" value="Ribosomal_Su5_D2-typ_SF"/>
</dbReference>
<organism evidence="8 9">
    <name type="scientific">Coptis chinensis</name>
    <dbReference type="NCBI Taxonomy" id="261450"/>
    <lineage>
        <taxon>Eukaryota</taxon>
        <taxon>Viridiplantae</taxon>
        <taxon>Streptophyta</taxon>
        <taxon>Embryophyta</taxon>
        <taxon>Tracheophyta</taxon>
        <taxon>Spermatophyta</taxon>
        <taxon>Magnoliopsida</taxon>
        <taxon>Ranunculales</taxon>
        <taxon>Ranunculaceae</taxon>
        <taxon>Coptidoideae</taxon>
        <taxon>Coptis</taxon>
    </lineage>
</organism>
<dbReference type="InterPro" id="IPR036890">
    <property type="entry name" value="HATPase_C_sf"/>
</dbReference>
<reference evidence="8 9" key="1">
    <citation type="submission" date="2020-10" db="EMBL/GenBank/DDBJ databases">
        <title>The Coptis chinensis genome and diversification of protoberbering-type alkaloids.</title>
        <authorList>
            <person name="Wang B."/>
            <person name="Shu S."/>
            <person name="Song C."/>
            <person name="Liu Y."/>
        </authorList>
    </citation>
    <scope>NUCLEOTIDE SEQUENCE [LARGE SCALE GENOMIC DNA]</scope>
    <source>
        <strain evidence="8">HL-2020</strain>
        <tissue evidence="8">Leaf</tissue>
    </source>
</reference>
<evidence type="ECO:0000256" key="3">
    <source>
        <dbReference type="ARBA" id="ARBA00022840"/>
    </source>
</evidence>
<evidence type="ECO:0000256" key="6">
    <source>
        <dbReference type="ARBA" id="ARBA00023186"/>
    </source>
</evidence>
<comment type="caution">
    <text evidence="8">The sequence shown here is derived from an EMBL/GenBank/DDBJ whole genome shotgun (WGS) entry which is preliminary data.</text>
</comment>
<keyword evidence="5" id="KW-0346">Stress response</keyword>
<gene>
    <name evidence="8" type="ORF">IFM89_009169</name>
</gene>
<dbReference type="Gene3D" id="1.20.120.790">
    <property type="entry name" value="Heat shock protein 90, C-terminal domain"/>
    <property type="match status" value="1"/>
</dbReference>
<proteinExistence type="inferred from homology"/>
<feature type="binding site" evidence="7">
    <location>
        <position position="469"/>
    </location>
    <ligand>
        <name>ATP</name>
        <dbReference type="ChEBI" id="CHEBI:30616"/>
    </ligand>
</feature>
<dbReference type="Gene3D" id="3.30.230.80">
    <property type="match status" value="1"/>
</dbReference>
<feature type="binding site" evidence="7">
    <location>
        <position position="166"/>
    </location>
    <ligand>
        <name>ATP</name>
        <dbReference type="ChEBI" id="CHEBI:30616"/>
    </ligand>
</feature>
<dbReference type="SUPFAM" id="SSF55874">
    <property type="entry name" value="ATPase domain of HSP90 chaperone/DNA topoisomerase II/histidine kinase"/>
    <property type="match status" value="1"/>
</dbReference>
<feature type="binding site" evidence="7">
    <location>
        <position position="120"/>
    </location>
    <ligand>
        <name>ATP</name>
        <dbReference type="ChEBI" id="CHEBI:30616"/>
    </ligand>
</feature>
<dbReference type="InterPro" id="IPR020575">
    <property type="entry name" value="Hsp90_N"/>
</dbReference>
<keyword evidence="4" id="KW-0809">Transit peptide</keyword>
<comment type="similarity">
    <text evidence="1">Belongs to the heat shock protein 90 family.</text>
</comment>
<dbReference type="OrthoDB" id="28737at2759"/>
<evidence type="ECO:0000313" key="8">
    <source>
        <dbReference type="EMBL" id="KAF9624261.1"/>
    </source>
</evidence>
<dbReference type="InterPro" id="IPR001404">
    <property type="entry name" value="Hsp90_fam"/>
</dbReference>
<dbReference type="InterPro" id="IPR019805">
    <property type="entry name" value="Heat_shock_protein_90_CS"/>
</dbReference>
<dbReference type="Gene3D" id="3.40.50.11260">
    <property type="match status" value="1"/>
</dbReference>
<dbReference type="GO" id="GO:0005737">
    <property type="term" value="C:cytoplasm"/>
    <property type="evidence" value="ECO:0007669"/>
    <property type="project" value="UniProtKB-ARBA"/>
</dbReference>
<dbReference type="HAMAP" id="MF_00505">
    <property type="entry name" value="HSP90"/>
    <property type="match status" value="1"/>
</dbReference>
<dbReference type="GO" id="GO:0016887">
    <property type="term" value="F:ATP hydrolysis activity"/>
    <property type="evidence" value="ECO:0007669"/>
    <property type="project" value="InterPro"/>
</dbReference>
<evidence type="ECO:0000256" key="7">
    <source>
        <dbReference type="PIRSR" id="PIRSR002583-1"/>
    </source>
</evidence>
<feature type="binding site" evidence="7">
    <location>
        <position position="124"/>
    </location>
    <ligand>
        <name>ATP</name>
        <dbReference type="ChEBI" id="CHEBI:30616"/>
    </ligand>
</feature>
<dbReference type="FunFam" id="3.30.230.80:FF:000005">
    <property type="entry name" value="heat shock protein 90-5, chloroplastic"/>
    <property type="match status" value="1"/>
</dbReference>
<keyword evidence="3 7" id="KW-0067">ATP-binding</keyword>
<dbReference type="FunFam" id="3.40.50.11260:FF:000005">
    <property type="entry name" value="Heat shock protein 90"/>
    <property type="match status" value="1"/>
</dbReference>